<dbReference type="PROSITE" id="PS51257">
    <property type="entry name" value="PROKAR_LIPOPROTEIN"/>
    <property type="match status" value="1"/>
</dbReference>
<keyword evidence="3" id="KW-1185">Reference proteome</keyword>
<evidence type="ECO:0000256" key="1">
    <source>
        <dbReference type="SAM" id="SignalP"/>
    </source>
</evidence>
<reference evidence="3" key="1">
    <citation type="submission" date="2014-09" db="EMBL/GenBank/DDBJ databases">
        <title>Vibrio variabilis JCM 19239. (C206) whole genome shotgun sequence.</title>
        <authorList>
            <person name="Sawabe T."/>
            <person name="Meirelles P."/>
            <person name="Nakanishi M."/>
            <person name="Sayaka M."/>
            <person name="Hattori M."/>
            <person name="Ohkuma M."/>
        </authorList>
    </citation>
    <scope>NUCLEOTIDE SEQUENCE [LARGE SCALE GENOMIC DNA]</scope>
    <source>
        <strain evidence="3">JCM 19239</strain>
    </source>
</reference>
<protein>
    <submittedName>
        <fullName evidence="2">Type VI secretion lipoprotein/VasD</fullName>
    </submittedName>
</protein>
<dbReference type="EMBL" id="BBMS01000048">
    <property type="protein sequence ID" value="GAL28712.1"/>
    <property type="molecule type" value="Genomic_DNA"/>
</dbReference>
<feature type="signal peptide" evidence="1">
    <location>
        <begin position="1"/>
        <end position="25"/>
    </location>
</feature>
<dbReference type="NCBIfam" id="TIGR03352">
    <property type="entry name" value="VI_chp_3"/>
    <property type="match status" value="1"/>
</dbReference>
<keyword evidence="1" id="KW-0732">Signal</keyword>
<reference evidence="3" key="2">
    <citation type="submission" date="2014-09" db="EMBL/GenBank/DDBJ databases">
        <authorList>
            <consortium name="NBRP consortium"/>
            <person name="Sawabe T."/>
            <person name="Meirelles P."/>
            <person name="Nakanishi M."/>
            <person name="Sayaka M."/>
            <person name="Hattori M."/>
            <person name="Ohkuma M."/>
        </authorList>
    </citation>
    <scope>NUCLEOTIDE SEQUENCE [LARGE SCALE GENOMIC DNA]</scope>
    <source>
        <strain evidence="3">JCM 19239</strain>
    </source>
</reference>
<accession>A0ABQ0JIX7</accession>
<name>A0ABQ0JIX7_9VIBR</name>
<dbReference type="PANTHER" id="PTHR37625:SF4">
    <property type="entry name" value="OUTER MEMBRANE LIPOPROTEIN"/>
    <property type="match status" value="1"/>
</dbReference>
<keyword evidence="2" id="KW-0449">Lipoprotein</keyword>
<feature type="chain" id="PRO_5045792060" evidence="1">
    <location>
        <begin position="26"/>
        <end position="165"/>
    </location>
</feature>
<evidence type="ECO:0000313" key="2">
    <source>
        <dbReference type="EMBL" id="GAL28712.1"/>
    </source>
</evidence>
<dbReference type="Gene3D" id="2.60.40.4150">
    <property type="entry name" value="Type VI secretion system, lipoprotein SciN"/>
    <property type="match status" value="1"/>
</dbReference>
<gene>
    <name evidence="2" type="ORF">JCM19239_481</name>
</gene>
<proteinExistence type="predicted"/>
<dbReference type="Proteomes" id="UP000029223">
    <property type="component" value="Unassembled WGS sequence"/>
</dbReference>
<organism evidence="2 3">
    <name type="scientific">Vibrio variabilis</name>
    <dbReference type="NCBI Taxonomy" id="990271"/>
    <lineage>
        <taxon>Bacteria</taxon>
        <taxon>Pseudomonadati</taxon>
        <taxon>Pseudomonadota</taxon>
        <taxon>Gammaproteobacteria</taxon>
        <taxon>Vibrionales</taxon>
        <taxon>Vibrionaceae</taxon>
        <taxon>Vibrio</taxon>
    </lineage>
</organism>
<comment type="caution">
    <text evidence="2">The sequence shown here is derived from an EMBL/GenBank/DDBJ whole genome shotgun (WGS) entry which is preliminary data.</text>
</comment>
<dbReference type="InterPro" id="IPR017734">
    <property type="entry name" value="T6SS_SciN"/>
</dbReference>
<sequence length="165" mass="18158">MHMNLMRLFTSALLSIAILGCGSSAPVFQPSIAVTVNMKAADDINTFDDDIPRPLIIRLYQLKESGAFENAEFVSIYESDSSVLAGSLIDSKVMPPVIPGETRSFTLEVQQETKFIAVFAEFADYEVATSKAVVALVEEPDENPIIIRISQAKIEISQPVDSSWW</sequence>
<dbReference type="PANTHER" id="PTHR37625">
    <property type="entry name" value="OUTER MEMBRANE LIPOPROTEIN-RELATED"/>
    <property type="match status" value="1"/>
</dbReference>
<evidence type="ECO:0000313" key="3">
    <source>
        <dbReference type="Proteomes" id="UP000029223"/>
    </source>
</evidence>
<dbReference type="Pfam" id="PF12790">
    <property type="entry name" value="T6SS-SciN"/>
    <property type="match status" value="1"/>
</dbReference>
<dbReference type="InterPro" id="IPR038706">
    <property type="entry name" value="Type_VI_SciN-like_sf"/>
</dbReference>